<evidence type="ECO:0000313" key="2">
    <source>
        <dbReference type="EMBL" id="KZM89246.1"/>
    </source>
</evidence>
<feature type="compositionally biased region" description="Polar residues" evidence="1">
    <location>
        <begin position="29"/>
        <end position="46"/>
    </location>
</feature>
<dbReference type="EMBL" id="LNRQ01000007">
    <property type="protein sequence ID" value="KZM89246.1"/>
    <property type="molecule type" value="Genomic_DNA"/>
</dbReference>
<proteinExistence type="predicted"/>
<dbReference type="Gramene" id="KZM89246">
    <property type="protein sequence ID" value="KZM89246"/>
    <property type="gene ID" value="DCAR_026321"/>
</dbReference>
<dbReference type="Proteomes" id="UP000077755">
    <property type="component" value="Chromosome 7"/>
</dbReference>
<sequence length="247" mass="28604">MKNFEDFDIDLWLQEPPKKDQASEYSMPHYQQQASSSANPHSSPLENVTAAPWFSDEIANVQNFQPVSFHPWVQGPQEEHQYLMPHYQLQASSSANLGQQSHSSPLENFTAAPWLTDEMANVQNFQPDVDARDDIQIAAEILKMYNMDSVPLSSEMPTINIHGRSIFQRLASVPRSSPRNAFFMMLFGLRRLNFIPWQMRQYRQALEEFRGLNELPTIEATRDDEQWSPYKAVAAYMIWQAYENNRG</sequence>
<evidence type="ECO:0000256" key="1">
    <source>
        <dbReference type="SAM" id="MobiDB-lite"/>
    </source>
</evidence>
<dbReference type="EMBL" id="CP093349">
    <property type="protein sequence ID" value="WOH10762.1"/>
    <property type="molecule type" value="Genomic_DNA"/>
</dbReference>
<reference evidence="2" key="1">
    <citation type="journal article" date="2016" name="Nat. Genet.">
        <title>A high-quality carrot genome assembly provides new insights into carotenoid accumulation and asterid genome evolution.</title>
        <authorList>
            <person name="Iorizzo M."/>
            <person name="Ellison S."/>
            <person name="Senalik D."/>
            <person name="Zeng P."/>
            <person name="Satapoomin P."/>
            <person name="Huang J."/>
            <person name="Bowman M."/>
            <person name="Iovene M."/>
            <person name="Sanseverino W."/>
            <person name="Cavagnaro P."/>
            <person name="Yildiz M."/>
            <person name="Macko-Podgorni A."/>
            <person name="Moranska E."/>
            <person name="Grzebelus E."/>
            <person name="Grzebelus D."/>
            <person name="Ashrafi H."/>
            <person name="Zheng Z."/>
            <person name="Cheng S."/>
            <person name="Spooner D."/>
            <person name="Van Deynze A."/>
            <person name="Simon P."/>
        </authorList>
    </citation>
    <scope>NUCLEOTIDE SEQUENCE [LARGE SCALE GENOMIC DNA]</scope>
    <source>
        <tissue evidence="2">Leaf</tissue>
    </source>
</reference>
<gene>
    <name evidence="2" type="ORF">DCAR_026321</name>
    <name evidence="3" type="ORF">DCAR_0730232</name>
</gene>
<dbReference type="Gene3D" id="1.10.1670.40">
    <property type="match status" value="1"/>
</dbReference>
<evidence type="ECO:0000313" key="3">
    <source>
        <dbReference type="EMBL" id="WOH10762.1"/>
    </source>
</evidence>
<accession>A0A164URB3</accession>
<feature type="region of interest" description="Disordered" evidence="1">
    <location>
        <begin position="1"/>
        <end position="47"/>
    </location>
</feature>
<reference evidence="3" key="2">
    <citation type="submission" date="2022-03" db="EMBL/GenBank/DDBJ databases">
        <title>Draft title - Genomic analysis of global carrot germplasm unveils the trajectory of domestication and the origin of high carotenoid orange carrot.</title>
        <authorList>
            <person name="Iorizzo M."/>
            <person name="Ellison S."/>
            <person name="Senalik D."/>
            <person name="Macko-Podgorni A."/>
            <person name="Grzebelus D."/>
            <person name="Bostan H."/>
            <person name="Rolling W."/>
            <person name="Curaba J."/>
            <person name="Simon P."/>
        </authorList>
    </citation>
    <scope>NUCLEOTIDE SEQUENCE</scope>
    <source>
        <tissue evidence="3">Leaf</tissue>
    </source>
</reference>
<organism evidence="2">
    <name type="scientific">Daucus carota subsp. sativus</name>
    <name type="common">Carrot</name>
    <dbReference type="NCBI Taxonomy" id="79200"/>
    <lineage>
        <taxon>Eukaryota</taxon>
        <taxon>Viridiplantae</taxon>
        <taxon>Streptophyta</taxon>
        <taxon>Embryophyta</taxon>
        <taxon>Tracheophyta</taxon>
        <taxon>Spermatophyta</taxon>
        <taxon>Magnoliopsida</taxon>
        <taxon>eudicotyledons</taxon>
        <taxon>Gunneridae</taxon>
        <taxon>Pentapetalae</taxon>
        <taxon>asterids</taxon>
        <taxon>campanulids</taxon>
        <taxon>Apiales</taxon>
        <taxon>Apiaceae</taxon>
        <taxon>Apioideae</taxon>
        <taxon>Scandiceae</taxon>
        <taxon>Daucinae</taxon>
        <taxon>Daucus</taxon>
        <taxon>Daucus sect. Daucus</taxon>
    </lineage>
</organism>
<name>A0A164URB3_DAUCS</name>
<evidence type="ECO:0000313" key="4">
    <source>
        <dbReference type="Proteomes" id="UP000077755"/>
    </source>
</evidence>
<keyword evidence="4" id="KW-1185">Reference proteome</keyword>
<protein>
    <submittedName>
        <fullName evidence="2">Uncharacterized protein</fullName>
    </submittedName>
</protein>
<dbReference type="AlphaFoldDB" id="A0A164URB3"/>